<organism evidence="1 2">
    <name type="scientific">Paraglomus occultum</name>
    <dbReference type="NCBI Taxonomy" id="144539"/>
    <lineage>
        <taxon>Eukaryota</taxon>
        <taxon>Fungi</taxon>
        <taxon>Fungi incertae sedis</taxon>
        <taxon>Mucoromycota</taxon>
        <taxon>Glomeromycotina</taxon>
        <taxon>Glomeromycetes</taxon>
        <taxon>Paraglomerales</taxon>
        <taxon>Paraglomeraceae</taxon>
        <taxon>Paraglomus</taxon>
    </lineage>
</organism>
<evidence type="ECO:0000313" key="1">
    <source>
        <dbReference type="EMBL" id="CAG8667333.1"/>
    </source>
</evidence>
<gene>
    <name evidence="1" type="ORF">POCULU_LOCUS10771</name>
</gene>
<sequence>MDKTFLDKVTEDGMVKCYSENEILNRKIVARGGFGVVYKAKLKHTG</sequence>
<protein>
    <submittedName>
        <fullName evidence="1">4661_t:CDS:1</fullName>
    </submittedName>
</protein>
<dbReference type="EMBL" id="CAJVPJ010006246">
    <property type="protein sequence ID" value="CAG8667333.1"/>
    <property type="molecule type" value="Genomic_DNA"/>
</dbReference>
<dbReference type="Proteomes" id="UP000789572">
    <property type="component" value="Unassembled WGS sequence"/>
</dbReference>
<reference evidence="1" key="1">
    <citation type="submission" date="2021-06" db="EMBL/GenBank/DDBJ databases">
        <authorList>
            <person name="Kallberg Y."/>
            <person name="Tangrot J."/>
            <person name="Rosling A."/>
        </authorList>
    </citation>
    <scope>NUCLEOTIDE SEQUENCE</scope>
    <source>
        <strain evidence="1">IA702</strain>
    </source>
</reference>
<dbReference type="OrthoDB" id="2427446at2759"/>
<name>A0A9N9H9K1_9GLOM</name>
<accession>A0A9N9H9K1</accession>
<keyword evidence="2" id="KW-1185">Reference proteome</keyword>
<dbReference type="AlphaFoldDB" id="A0A9N9H9K1"/>
<comment type="caution">
    <text evidence="1">The sequence shown here is derived from an EMBL/GenBank/DDBJ whole genome shotgun (WGS) entry which is preliminary data.</text>
</comment>
<evidence type="ECO:0000313" key="2">
    <source>
        <dbReference type="Proteomes" id="UP000789572"/>
    </source>
</evidence>
<proteinExistence type="predicted"/>
<feature type="non-terminal residue" evidence="1">
    <location>
        <position position="46"/>
    </location>
</feature>